<feature type="region of interest" description="Disordered" evidence="1">
    <location>
        <begin position="571"/>
        <end position="667"/>
    </location>
</feature>
<dbReference type="GO" id="GO:0005634">
    <property type="term" value="C:nucleus"/>
    <property type="evidence" value="ECO:0007669"/>
    <property type="project" value="TreeGrafter"/>
</dbReference>
<dbReference type="GO" id="GO:0010468">
    <property type="term" value="P:regulation of gene expression"/>
    <property type="evidence" value="ECO:0007669"/>
    <property type="project" value="UniProtKB-ARBA"/>
</dbReference>
<dbReference type="GO" id="GO:0004407">
    <property type="term" value="F:histone deacetylase activity"/>
    <property type="evidence" value="ECO:0007669"/>
    <property type="project" value="TreeGrafter"/>
</dbReference>
<dbReference type="PANTHER" id="PTHR47558">
    <property type="entry name" value="HISTONE DEACETYLASE HOS3"/>
    <property type="match status" value="1"/>
</dbReference>
<dbReference type="AlphaFoldDB" id="A0AAW0YXM3"/>
<feature type="compositionally biased region" description="Low complexity" evidence="1">
    <location>
        <begin position="71"/>
        <end position="85"/>
    </location>
</feature>
<name>A0AAW0YXM3_9TREE</name>
<feature type="compositionally biased region" description="Low complexity" evidence="1">
    <location>
        <begin position="634"/>
        <end position="651"/>
    </location>
</feature>
<feature type="compositionally biased region" description="Low complexity" evidence="1">
    <location>
        <begin position="775"/>
        <end position="784"/>
    </location>
</feature>
<dbReference type="InterPro" id="IPR037138">
    <property type="entry name" value="His_deacetylse_dom_sf"/>
</dbReference>
<gene>
    <name evidence="3" type="ORF">IAR55_004395</name>
</gene>
<feature type="compositionally biased region" description="Basic and acidic residues" evidence="1">
    <location>
        <begin position="587"/>
        <end position="597"/>
    </location>
</feature>
<feature type="region of interest" description="Disordered" evidence="1">
    <location>
        <begin position="772"/>
        <end position="853"/>
    </location>
</feature>
<protein>
    <recommendedName>
        <fullName evidence="2">Histone deacetylase domain-containing protein</fullName>
    </recommendedName>
</protein>
<evidence type="ECO:0000313" key="4">
    <source>
        <dbReference type="Proteomes" id="UP001388673"/>
    </source>
</evidence>
<dbReference type="KEGG" id="kne:92181653"/>
<keyword evidence="4" id="KW-1185">Reference proteome</keyword>
<organism evidence="3 4">
    <name type="scientific">Kwoniella newhampshirensis</name>
    <dbReference type="NCBI Taxonomy" id="1651941"/>
    <lineage>
        <taxon>Eukaryota</taxon>
        <taxon>Fungi</taxon>
        <taxon>Dikarya</taxon>
        <taxon>Basidiomycota</taxon>
        <taxon>Agaricomycotina</taxon>
        <taxon>Tremellomycetes</taxon>
        <taxon>Tremellales</taxon>
        <taxon>Cryptococcaceae</taxon>
        <taxon>Kwoniella</taxon>
    </lineage>
</organism>
<dbReference type="InterPro" id="IPR053244">
    <property type="entry name" value="HDAC_HD_type_1"/>
</dbReference>
<comment type="caution">
    <text evidence="3">The sequence shown here is derived from an EMBL/GenBank/DDBJ whole genome shotgun (WGS) entry which is preliminary data.</text>
</comment>
<accession>A0AAW0YXM3</accession>
<dbReference type="Gene3D" id="3.40.800.20">
    <property type="entry name" value="Histone deacetylase domain"/>
    <property type="match status" value="1"/>
</dbReference>
<evidence type="ECO:0000259" key="2">
    <source>
        <dbReference type="Pfam" id="PF00850"/>
    </source>
</evidence>
<feature type="compositionally biased region" description="Basic and acidic residues" evidence="1">
    <location>
        <begin position="705"/>
        <end position="718"/>
    </location>
</feature>
<dbReference type="Proteomes" id="UP001388673">
    <property type="component" value="Unassembled WGS sequence"/>
</dbReference>
<dbReference type="GeneID" id="92181653"/>
<evidence type="ECO:0000313" key="3">
    <source>
        <dbReference type="EMBL" id="KAK8850477.1"/>
    </source>
</evidence>
<feature type="region of interest" description="Disordered" evidence="1">
    <location>
        <begin position="56"/>
        <end position="85"/>
    </location>
</feature>
<dbReference type="InterPro" id="IPR023696">
    <property type="entry name" value="Ureohydrolase_dom_sf"/>
</dbReference>
<evidence type="ECO:0000256" key="1">
    <source>
        <dbReference type="SAM" id="MobiDB-lite"/>
    </source>
</evidence>
<dbReference type="InterPro" id="IPR000286">
    <property type="entry name" value="HDACs"/>
</dbReference>
<feature type="region of interest" description="Disordered" evidence="1">
    <location>
        <begin position="705"/>
        <end position="727"/>
    </location>
</feature>
<feature type="compositionally biased region" description="Basic and acidic residues" evidence="1">
    <location>
        <begin position="652"/>
        <end position="661"/>
    </location>
</feature>
<dbReference type="RefSeq" id="XP_066801908.1">
    <property type="nucleotide sequence ID" value="XM_066947494.1"/>
</dbReference>
<dbReference type="PANTHER" id="PTHR47558:SF1">
    <property type="entry name" value="HISTONE DEACETYLASE HOS3"/>
    <property type="match status" value="1"/>
</dbReference>
<reference evidence="3 4" key="1">
    <citation type="journal article" date="2024" name="bioRxiv">
        <title>Comparative genomics of Cryptococcus and Kwoniella reveals pathogenesis evolution and contrasting karyotype dynamics via intercentromeric recombination or chromosome fusion.</title>
        <authorList>
            <person name="Coelho M.A."/>
            <person name="David-Palma M."/>
            <person name="Shea T."/>
            <person name="Bowers K."/>
            <person name="McGinley-Smith S."/>
            <person name="Mohammad A.W."/>
            <person name="Gnirke A."/>
            <person name="Yurkov A.M."/>
            <person name="Nowrousian M."/>
            <person name="Sun S."/>
            <person name="Cuomo C.A."/>
            <person name="Heitman J."/>
        </authorList>
    </citation>
    <scope>NUCLEOTIDE SEQUENCE [LARGE SCALE GENOMIC DNA]</scope>
    <source>
        <strain evidence="3 4">CBS 13917</strain>
    </source>
</reference>
<feature type="compositionally biased region" description="Low complexity" evidence="1">
    <location>
        <begin position="831"/>
        <end position="845"/>
    </location>
</feature>
<dbReference type="InterPro" id="IPR023801">
    <property type="entry name" value="His_deacetylse_dom"/>
</dbReference>
<dbReference type="SUPFAM" id="SSF52768">
    <property type="entry name" value="Arginase/deacetylase"/>
    <property type="match status" value="1"/>
</dbReference>
<feature type="domain" description="Histone deacetylase" evidence="2">
    <location>
        <begin position="161"/>
        <end position="503"/>
    </location>
</feature>
<dbReference type="EMBL" id="JBCAWK010000008">
    <property type="protein sequence ID" value="KAK8850477.1"/>
    <property type="molecule type" value="Genomic_DNA"/>
</dbReference>
<sequence>MPSRSQLPPLGLFIQPACLQHKYIRHANSSHIFERPERLRAVLLGVAAAVARLEEAAASTEDVSQDKKTDSITPSTSTTTTGDDLSGMLSSLSIGAGSAFLPATHISIVSPPSPLQPGSILLHHPAVQIAHSPTPEAPFPYLGQGSSSSSGGSASFPTSPYLKDLFKWASEAAENIKETGCEIPQGLGLNAGDLYLGPGSILAIEGAIQTVCQAVDCVTRPPVAKSKIKPEPTTPPGQKGSLDFFDTPTRQTIGVGNPTPNKAFCAIRPPGHHCGEDAPSGFCYVNNVVVGALHGYLQHDIDRAIIIDFDLHHGNGTQALVMPLNAAAHADDLQVKAGKPAMMLGKDGRRRRGWKGFYGSVHDIYSYPCEDGDIDLIKDASISLAAHGQYIENIHLQPYADEADFYARIYPLYLALLNKAKVFMEQTDAESNRTMVFISAGFDACEHEHQGMQRHDRRVPTSFYSRYTTDIVAFADQYTEGKVVSVLEGGYSDRALTSAAMGHIVGMTGSLPEKCDEWWSETELVNIEKATKKKRTGKLQPFPSDLSSHSHLLRTHALLGHFESIGVPEAAAPSVTSTPQTVAARMTLRDRSRKVDDSAPASTESTPAIRRPARGRGAGASVTTPTARSKDARATVTTPTAAAKVVKAATPSERKTSREEDVGLPQSKSDGFLLKKVEVETKVDVVEPALLQGLAGVSLRGDCAEREAVPSERSKDEPAGLTHQEPVSVSASIPKIILRIPRPNPSPPASIQESPLSFAAIAQHSVYPILPPPASSTATTSAAPRLSSQQRMAYREGSASASDADAEGETDTEYVSAQSGLEEDRERGTREGTTASGSSLSSSGLDMPGGFGR</sequence>
<proteinExistence type="predicted"/>
<dbReference type="PRINTS" id="PR01270">
    <property type="entry name" value="HDASUPER"/>
</dbReference>
<dbReference type="Pfam" id="PF00850">
    <property type="entry name" value="Hist_deacetyl"/>
    <property type="match status" value="1"/>
</dbReference>